<dbReference type="PANTHER" id="PTHR32502:SF28">
    <property type="entry name" value="PHOSPHOTRANSFERASE SYSTEM SUGAR-SPECIFIC EIIC COMPONENT"/>
    <property type="match status" value="1"/>
</dbReference>
<keyword evidence="6 9" id="KW-0812">Transmembrane</keyword>
<evidence type="ECO:0000256" key="4">
    <source>
        <dbReference type="ARBA" id="ARBA00022597"/>
    </source>
</evidence>
<organism evidence="10 11">
    <name type="scientific">Ligilactobacillus acidipiscis DSM 15836</name>
    <dbReference type="NCBI Taxonomy" id="1423716"/>
    <lineage>
        <taxon>Bacteria</taxon>
        <taxon>Bacillati</taxon>
        <taxon>Bacillota</taxon>
        <taxon>Bacilli</taxon>
        <taxon>Lactobacillales</taxon>
        <taxon>Lactobacillaceae</taxon>
        <taxon>Ligilactobacillus</taxon>
    </lineage>
</organism>
<keyword evidence="2" id="KW-0813">Transport</keyword>
<keyword evidence="4" id="KW-0762">Sugar transport</keyword>
<gene>
    <name evidence="10" type="ORF">FC65_GL000826</name>
</gene>
<evidence type="ECO:0000256" key="2">
    <source>
        <dbReference type="ARBA" id="ARBA00022448"/>
    </source>
</evidence>
<sequence length="119" mass="12853">MTTAVPTALVVLFGNGLVRNVLSVVPSWVTDGLSIAGSMLPVVGIAMLLQVMPAKKYLSMLMVGFVLSAYLKMPMMGVSIVGFAMACYFFVTTIKKNSVQTSTDVDTVETDEEGYDWDE</sequence>
<evidence type="ECO:0000256" key="3">
    <source>
        <dbReference type="ARBA" id="ARBA00022475"/>
    </source>
</evidence>
<evidence type="ECO:0000256" key="6">
    <source>
        <dbReference type="ARBA" id="ARBA00022692"/>
    </source>
</evidence>
<dbReference type="InterPro" id="IPR004700">
    <property type="entry name" value="PTS_IIC_man"/>
</dbReference>
<feature type="transmembrane region" description="Helical" evidence="9">
    <location>
        <begin position="73"/>
        <end position="91"/>
    </location>
</feature>
<keyword evidence="8 9" id="KW-0472">Membrane</keyword>
<dbReference type="PANTHER" id="PTHR32502">
    <property type="entry name" value="N-ACETYLGALACTOSAMINE PERMEASE II COMPONENT-RELATED"/>
    <property type="match status" value="1"/>
</dbReference>
<name>A0ABR5PIU6_9LACO</name>
<evidence type="ECO:0000313" key="11">
    <source>
        <dbReference type="Proteomes" id="UP000051217"/>
    </source>
</evidence>
<protein>
    <submittedName>
        <fullName evidence="10">Uncharacterized protein</fullName>
    </submittedName>
</protein>
<evidence type="ECO:0000313" key="10">
    <source>
        <dbReference type="EMBL" id="KRM22582.1"/>
    </source>
</evidence>
<dbReference type="EMBL" id="AZFI01000195">
    <property type="protein sequence ID" value="KRM22582.1"/>
    <property type="molecule type" value="Genomic_DNA"/>
</dbReference>
<dbReference type="Pfam" id="PF03609">
    <property type="entry name" value="EII-Sor"/>
    <property type="match status" value="1"/>
</dbReference>
<evidence type="ECO:0000256" key="7">
    <source>
        <dbReference type="ARBA" id="ARBA00022989"/>
    </source>
</evidence>
<comment type="caution">
    <text evidence="10">The sequence shown here is derived from an EMBL/GenBank/DDBJ whole genome shotgun (WGS) entry which is preliminary data.</text>
</comment>
<keyword evidence="11" id="KW-1185">Reference proteome</keyword>
<reference evidence="10 11" key="1">
    <citation type="journal article" date="2015" name="Genome Announc.">
        <title>Expanding the biotechnology potential of lactobacilli through comparative genomics of 213 strains and associated genera.</title>
        <authorList>
            <person name="Sun Z."/>
            <person name="Harris H.M."/>
            <person name="McCann A."/>
            <person name="Guo C."/>
            <person name="Argimon S."/>
            <person name="Zhang W."/>
            <person name="Yang X."/>
            <person name="Jeffery I.B."/>
            <person name="Cooney J.C."/>
            <person name="Kagawa T.F."/>
            <person name="Liu W."/>
            <person name="Song Y."/>
            <person name="Salvetti E."/>
            <person name="Wrobel A."/>
            <person name="Rasinkangas P."/>
            <person name="Parkhill J."/>
            <person name="Rea M.C."/>
            <person name="O'Sullivan O."/>
            <person name="Ritari J."/>
            <person name="Douillard F.P."/>
            <person name="Paul Ross R."/>
            <person name="Yang R."/>
            <person name="Briner A.E."/>
            <person name="Felis G.E."/>
            <person name="de Vos W.M."/>
            <person name="Barrangou R."/>
            <person name="Klaenhammer T.R."/>
            <person name="Caufield P.W."/>
            <person name="Cui Y."/>
            <person name="Zhang H."/>
            <person name="O'Toole P.W."/>
        </authorList>
    </citation>
    <scope>NUCLEOTIDE SEQUENCE [LARGE SCALE GENOMIC DNA]</scope>
    <source>
        <strain evidence="10 11">DSM 15836</strain>
    </source>
</reference>
<keyword evidence="7 9" id="KW-1133">Transmembrane helix</keyword>
<dbReference type="InterPro" id="IPR050303">
    <property type="entry name" value="GatZ_KbaZ_carbometab"/>
</dbReference>
<keyword evidence="5" id="KW-0598">Phosphotransferase system</keyword>
<evidence type="ECO:0000256" key="8">
    <source>
        <dbReference type="ARBA" id="ARBA00023136"/>
    </source>
</evidence>
<accession>A0ABR5PIU6</accession>
<feature type="transmembrane region" description="Helical" evidence="9">
    <location>
        <begin position="33"/>
        <end position="52"/>
    </location>
</feature>
<dbReference type="Proteomes" id="UP000051217">
    <property type="component" value="Unassembled WGS sequence"/>
</dbReference>
<evidence type="ECO:0000256" key="9">
    <source>
        <dbReference type="SAM" id="Phobius"/>
    </source>
</evidence>
<keyword evidence="3" id="KW-1003">Cell membrane</keyword>
<comment type="subcellular location">
    <subcellularLocation>
        <location evidence="1">Cell membrane</location>
        <topology evidence="1">Multi-pass membrane protein</topology>
    </subcellularLocation>
</comment>
<evidence type="ECO:0000256" key="1">
    <source>
        <dbReference type="ARBA" id="ARBA00004651"/>
    </source>
</evidence>
<proteinExistence type="predicted"/>
<evidence type="ECO:0000256" key="5">
    <source>
        <dbReference type="ARBA" id="ARBA00022683"/>
    </source>
</evidence>